<keyword evidence="4" id="KW-0862">Zinc</keyword>
<evidence type="ECO:0000256" key="4">
    <source>
        <dbReference type="ARBA" id="ARBA00022833"/>
    </source>
</evidence>
<dbReference type="Pfam" id="PF01546">
    <property type="entry name" value="Peptidase_M20"/>
    <property type="match status" value="1"/>
</dbReference>
<dbReference type="Proteomes" id="UP001501257">
    <property type="component" value="Unassembled WGS sequence"/>
</dbReference>
<dbReference type="InterPro" id="IPR002933">
    <property type="entry name" value="Peptidase_M20"/>
</dbReference>
<comment type="cofactor">
    <cofactor evidence="1">
        <name>Zn(2+)</name>
        <dbReference type="ChEBI" id="CHEBI:29105"/>
    </cofactor>
</comment>
<feature type="domain" description="Peptidase M20 dimerisation" evidence="6">
    <location>
        <begin position="201"/>
        <end position="304"/>
    </location>
</feature>
<dbReference type="InterPro" id="IPR050072">
    <property type="entry name" value="Peptidase_M20A"/>
</dbReference>
<dbReference type="PANTHER" id="PTHR43808">
    <property type="entry name" value="ACETYLORNITHINE DEACETYLASE"/>
    <property type="match status" value="1"/>
</dbReference>
<evidence type="ECO:0000256" key="5">
    <source>
        <dbReference type="SAM" id="MobiDB-lite"/>
    </source>
</evidence>
<reference evidence="8" key="1">
    <citation type="journal article" date="2019" name="Int. J. Syst. Evol. Microbiol.">
        <title>The Global Catalogue of Microorganisms (GCM) 10K type strain sequencing project: providing services to taxonomists for standard genome sequencing and annotation.</title>
        <authorList>
            <consortium name="The Broad Institute Genomics Platform"/>
            <consortium name="The Broad Institute Genome Sequencing Center for Infectious Disease"/>
            <person name="Wu L."/>
            <person name="Ma J."/>
        </authorList>
    </citation>
    <scope>NUCLEOTIDE SEQUENCE [LARGE SCALE GENOMIC DNA]</scope>
    <source>
        <strain evidence="8">JCM 18952</strain>
    </source>
</reference>
<keyword evidence="8" id="KW-1185">Reference proteome</keyword>
<evidence type="ECO:0000256" key="1">
    <source>
        <dbReference type="ARBA" id="ARBA00001947"/>
    </source>
</evidence>
<name>A0ABP9TK85_9MICC</name>
<protein>
    <submittedName>
        <fullName evidence="7">M20 family metallopeptidase</fullName>
    </submittedName>
</protein>
<dbReference type="InterPro" id="IPR011650">
    <property type="entry name" value="Peptidase_M20_dimer"/>
</dbReference>
<dbReference type="SUPFAM" id="SSF53187">
    <property type="entry name" value="Zn-dependent exopeptidases"/>
    <property type="match status" value="1"/>
</dbReference>
<dbReference type="InterPro" id="IPR036264">
    <property type="entry name" value="Bact_exopeptidase_dim_dom"/>
</dbReference>
<evidence type="ECO:0000259" key="6">
    <source>
        <dbReference type="Pfam" id="PF07687"/>
    </source>
</evidence>
<gene>
    <name evidence="7" type="ORF">GCM10025778_00340</name>
</gene>
<proteinExistence type="predicted"/>
<dbReference type="InterPro" id="IPR001261">
    <property type="entry name" value="ArgE/DapE_CS"/>
</dbReference>
<feature type="compositionally biased region" description="Polar residues" evidence="5">
    <location>
        <begin position="1"/>
        <end position="13"/>
    </location>
</feature>
<dbReference type="PANTHER" id="PTHR43808:SF32">
    <property type="entry name" value="ARGE_DAPE-RELATED DEACYLASE"/>
    <property type="match status" value="1"/>
</dbReference>
<evidence type="ECO:0000256" key="2">
    <source>
        <dbReference type="ARBA" id="ARBA00022723"/>
    </source>
</evidence>
<dbReference type="Pfam" id="PF07687">
    <property type="entry name" value="M20_dimer"/>
    <property type="match status" value="1"/>
</dbReference>
<dbReference type="RefSeq" id="WP_345465612.1">
    <property type="nucleotide sequence ID" value="NZ_BAABLK010000002.1"/>
</dbReference>
<dbReference type="PROSITE" id="PS00758">
    <property type="entry name" value="ARGE_DAPE_CPG2_1"/>
    <property type="match status" value="1"/>
</dbReference>
<evidence type="ECO:0000313" key="7">
    <source>
        <dbReference type="EMBL" id="GAA5225504.1"/>
    </source>
</evidence>
<feature type="region of interest" description="Disordered" evidence="5">
    <location>
        <begin position="1"/>
        <end position="22"/>
    </location>
</feature>
<dbReference type="SUPFAM" id="SSF55031">
    <property type="entry name" value="Bacterial exopeptidase dimerisation domain"/>
    <property type="match status" value="1"/>
</dbReference>
<keyword evidence="3" id="KW-0378">Hydrolase</keyword>
<sequence length="432" mass="45355">MITHTSSDPSPTRTVARDQHPTREERILNRISRTDVVDLASRLVAAASENPGGTEHATVQELEKALRAIGAEVHLTQVAPGRPNLVAHLGGTPDAPGILFLGHSDVVPAGPGWDHDPFVPRQEGDLLYGRGSTDMKGGLAAVVTAMAAVHAEAPETAMTLICTVDEEADALGIEHYIAQAPQRRYAACVVAEPTDLVTIVGCRGAANLEITITGASAHAGRPADGTSAILGAGEVIKAVERDCASLASDPHPVLGAATWNIGTISGGHGTSIVPDTCNLAMDRRLLPGEEPERILDRLLTAVRASAQDSQRAESGRIDFEGHVTMQMPGFLTDPDSAFPTLVTRALQEMEIDRGTGIWTASCEGGFISEHHGVPTVVLGPGDLNGQAHQPNENVSINDLHAAAGAYALIAMRSACAPRIDPPGTTTLQRNRR</sequence>
<dbReference type="Gene3D" id="3.40.630.10">
    <property type="entry name" value="Zn peptidases"/>
    <property type="match status" value="1"/>
</dbReference>
<accession>A0ABP9TK85</accession>
<dbReference type="CDD" id="cd08659">
    <property type="entry name" value="M20_ArgE_DapE-like"/>
    <property type="match status" value="1"/>
</dbReference>
<evidence type="ECO:0000256" key="3">
    <source>
        <dbReference type="ARBA" id="ARBA00022801"/>
    </source>
</evidence>
<dbReference type="Gene3D" id="3.30.70.360">
    <property type="match status" value="1"/>
</dbReference>
<organism evidence="7 8">
    <name type="scientific">Paeniglutamicibacter antarcticus</name>
    <dbReference type="NCBI Taxonomy" id="494023"/>
    <lineage>
        <taxon>Bacteria</taxon>
        <taxon>Bacillati</taxon>
        <taxon>Actinomycetota</taxon>
        <taxon>Actinomycetes</taxon>
        <taxon>Micrococcales</taxon>
        <taxon>Micrococcaceae</taxon>
        <taxon>Paeniglutamicibacter</taxon>
    </lineage>
</organism>
<comment type="caution">
    <text evidence="7">The sequence shown here is derived from an EMBL/GenBank/DDBJ whole genome shotgun (WGS) entry which is preliminary data.</text>
</comment>
<evidence type="ECO:0000313" key="8">
    <source>
        <dbReference type="Proteomes" id="UP001501257"/>
    </source>
</evidence>
<keyword evidence="2" id="KW-0479">Metal-binding</keyword>
<dbReference type="EMBL" id="BAABLK010000002">
    <property type="protein sequence ID" value="GAA5225504.1"/>
    <property type="molecule type" value="Genomic_DNA"/>
</dbReference>